<proteinExistence type="predicted"/>
<evidence type="ECO:0000256" key="1">
    <source>
        <dbReference type="ARBA" id="ARBA00023015"/>
    </source>
</evidence>
<evidence type="ECO:0000313" key="6">
    <source>
        <dbReference type="Proteomes" id="UP001255246"/>
    </source>
</evidence>
<dbReference type="SUPFAM" id="SSF51215">
    <property type="entry name" value="Regulatory protein AraC"/>
    <property type="match status" value="1"/>
</dbReference>
<dbReference type="Proteomes" id="UP001255246">
    <property type="component" value="Unassembled WGS sequence"/>
</dbReference>
<accession>A0ABU3A775</accession>
<evidence type="ECO:0000256" key="2">
    <source>
        <dbReference type="ARBA" id="ARBA00023125"/>
    </source>
</evidence>
<dbReference type="PROSITE" id="PS01124">
    <property type="entry name" value="HTH_ARAC_FAMILY_2"/>
    <property type="match status" value="1"/>
</dbReference>
<reference evidence="5 6" key="1">
    <citation type="submission" date="2023-09" db="EMBL/GenBank/DDBJ databases">
        <authorList>
            <person name="Rey-Velasco X."/>
        </authorList>
    </citation>
    <scope>NUCLEOTIDE SEQUENCE [LARGE SCALE GENOMIC DNA]</scope>
    <source>
        <strain evidence="5 6">F388</strain>
    </source>
</reference>
<dbReference type="Gene3D" id="1.10.10.60">
    <property type="entry name" value="Homeodomain-like"/>
    <property type="match status" value="1"/>
</dbReference>
<dbReference type="PANTHER" id="PTHR43280">
    <property type="entry name" value="ARAC-FAMILY TRANSCRIPTIONAL REGULATOR"/>
    <property type="match status" value="1"/>
</dbReference>
<keyword evidence="6" id="KW-1185">Reference proteome</keyword>
<dbReference type="RefSeq" id="WP_311349584.1">
    <property type="nucleotide sequence ID" value="NZ_JAVRHR010000001.1"/>
</dbReference>
<dbReference type="InterPro" id="IPR018060">
    <property type="entry name" value="HTH_AraC"/>
</dbReference>
<sequence>MRKFIFEKRKYGFELLMDLHTFENNPNVFFDPNSHTCDFFEIMIFQKASGTIDLNGQLLQVTDNSFFFICPFQKKSCKIPLEGVKGFHLVFQNDFLADFFDDKLFAYRLQYFYNSQQPQYLQLKNKEYHIVQLALNEIIAEIDNYQNDSSHIIRSLLYFSLSKLNRLYSKFYNISPDTQSNSRIHKFKELLELNIRTVHSVKDYCDLLQIDRYKLNTLVKAHTGHSSKQIINNRLLQEVKTELRYSNKTIAEIAHDLNFSEPNNLTRFFRKMEGISPIVFRKNAQNDSIDH</sequence>
<dbReference type="SMART" id="SM00342">
    <property type="entry name" value="HTH_ARAC"/>
    <property type="match status" value="1"/>
</dbReference>
<protein>
    <submittedName>
        <fullName evidence="5">AraC family transcriptional regulator</fullName>
    </submittedName>
</protein>
<dbReference type="InterPro" id="IPR037923">
    <property type="entry name" value="HTH-like"/>
</dbReference>
<keyword evidence="2" id="KW-0238">DNA-binding</keyword>
<keyword evidence="3" id="KW-0804">Transcription</keyword>
<dbReference type="Pfam" id="PF12833">
    <property type="entry name" value="HTH_18"/>
    <property type="match status" value="1"/>
</dbReference>
<feature type="domain" description="HTH araC/xylS-type" evidence="4">
    <location>
        <begin position="185"/>
        <end position="283"/>
    </location>
</feature>
<dbReference type="InterPro" id="IPR009057">
    <property type="entry name" value="Homeodomain-like_sf"/>
</dbReference>
<keyword evidence="1" id="KW-0805">Transcription regulation</keyword>
<comment type="caution">
    <text evidence="5">The sequence shown here is derived from an EMBL/GenBank/DDBJ whole genome shotgun (WGS) entry which is preliminary data.</text>
</comment>
<organism evidence="5 6">
    <name type="scientific">Croceitalea rosinachiae</name>
    <dbReference type="NCBI Taxonomy" id="3075596"/>
    <lineage>
        <taxon>Bacteria</taxon>
        <taxon>Pseudomonadati</taxon>
        <taxon>Bacteroidota</taxon>
        <taxon>Flavobacteriia</taxon>
        <taxon>Flavobacteriales</taxon>
        <taxon>Flavobacteriaceae</taxon>
        <taxon>Croceitalea</taxon>
    </lineage>
</organism>
<evidence type="ECO:0000256" key="3">
    <source>
        <dbReference type="ARBA" id="ARBA00023163"/>
    </source>
</evidence>
<name>A0ABU3A775_9FLAO</name>
<dbReference type="PANTHER" id="PTHR43280:SF32">
    <property type="entry name" value="TRANSCRIPTIONAL REGULATORY PROTEIN"/>
    <property type="match status" value="1"/>
</dbReference>
<dbReference type="EMBL" id="JAVRHR010000001">
    <property type="protein sequence ID" value="MDT0606022.1"/>
    <property type="molecule type" value="Genomic_DNA"/>
</dbReference>
<evidence type="ECO:0000259" key="4">
    <source>
        <dbReference type="PROSITE" id="PS01124"/>
    </source>
</evidence>
<evidence type="ECO:0000313" key="5">
    <source>
        <dbReference type="EMBL" id="MDT0606022.1"/>
    </source>
</evidence>
<gene>
    <name evidence="5" type="ORF">RM706_03230</name>
</gene>
<dbReference type="SUPFAM" id="SSF46689">
    <property type="entry name" value="Homeodomain-like"/>
    <property type="match status" value="1"/>
</dbReference>